<dbReference type="GO" id="GO:0016887">
    <property type="term" value="F:ATP hydrolysis activity"/>
    <property type="evidence" value="ECO:0007669"/>
    <property type="project" value="InterPro"/>
</dbReference>
<dbReference type="Proteomes" id="UP000057158">
    <property type="component" value="Chromosome"/>
</dbReference>
<dbReference type="Pfam" id="PF01471">
    <property type="entry name" value="PG_binding_1"/>
    <property type="match status" value="1"/>
</dbReference>
<keyword evidence="1" id="KW-1133">Transmembrane helix</keyword>
<dbReference type="STRING" id="1603606.DSOUD_1912"/>
<dbReference type="KEGG" id="des:DSOUD_1912"/>
<dbReference type="InterPro" id="IPR036366">
    <property type="entry name" value="PGBDSf"/>
</dbReference>
<keyword evidence="4" id="KW-1185">Reference proteome</keyword>
<sequence>MYNEYFGLEEAPFSIAPDPRYLYMSDQHREALAHLLYGIRSAGGFVLLTGEVGTGKTTVCRYLLEQLPDQTDVAFIFNPRLSAQELLATVCDEFGIVYPRGETGSKILVDRLNAFLLEEHARGRRAVLIIDEAQNLSVDVLEQLRLLTNLETNRHKLLQIILLGQPELQALLATSQLRQLSQRIIARYHLKPLTPVDVAAYVSHRLSVAGLEHDLFSRRAIRMLYRLSRGVPRIINILCDRAFLGAYATGQRQITPQILRRAAREVSGVGSPQRKRLAWSLLILLFFLVGGGALAAGRVESWWAAKRAQVGDSSVPLISSSDWLPVGSADKQQAYRDLFFIWGRDVSMAGDAPCLSAKALGLECFNKKGSLRDLRHLNRPAVLTLVDRSGTPCFVTLESLEGNRAQLLVGGKRMAVPTPDLESRWTGDYSLLWRSPPESDGGVRFGDKGAGVSHVEQRLASVQGWNPRPGTELLFDETLAIKVRQFQLTRGLVPDGIVGAQTLIHLNTAAGDDVPLLFPPKEGF</sequence>
<dbReference type="Gene3D" id="3.90.70.10">
    <property type="entry name" value="Cysteine proteinases"/>
    <property type="match status" value="1"/>
</dbReference>
<dbReference type="Pfam" id="PF21327">
    <property type="entry name" value="GspA_C39-like"/>
    <property type="match status" value="1"/>
</dbReference>
<dbReference type="Gene3D" id="1.10.101.10">
    <property type="entry name" value="PGBD-like superfamily/PGBD"/>
    <property type="match status" value="1"/>
</dbReference>
<feature type="transmembrane region" description="Helical" evidence="1">
    <location>
        <begin position="277"/>
        <end position="297"/>
    </location>
</feature>
<evidence type="ECO:0000313" key="4">
    <source>
        <dbReference type="Proteomes" id="UP000057158"/>
    </source>
</evidence>
<dbReference type="SMART" id="SM00382">
    <property type="entry name" value="AAA"/>
    <property type="match status" value="1"/>
</dbReference>
<protein>
    <submittedName>
        <fullName evidence="3">Type II secretory pathway, ExeA component</fullName>
    </submittedName>
</protein>
<dbReference type="CDD" id="cd00009">
    <property type="entry name" value="AAA"/>
    <property type="match status" value="1"/>
</dbReference>
<dbReference type="RefSeq" id="WP_053550759.1">
    <property type="nucleotide sequence ID" value="NZ_CP010802.1"/>
</dbReference>
<feature type="domain" description="AAA+ ATPase" evidence="2">
    <location>
        <begin position="42"/>
        <end position="196"/>
    </location>
</feature>
<dbReference type="InterPro" id="IPR027417">
    <property type="entry name" value="P-loop_NTPase"/>
</dbReference>
<reference evidence="3 4" key="1">
    <citation type="submission" date="2015-07" db="EMBL/GenBank/DDBJ databases">
        <title>Isolation and Genomic Characterization of a Novel Halophilic Metal-Reducing Deltaproteobacterium from the Deep Subsurface.</title>
        <authorList>
            <person name="Badalamenti J.P."/>
            <person name="Summers Z.M."/>
            <person name="Gralnick J.A."/>
            <person name="Bond D.R."/>
        </authorList>
    </citation>
    <scope>NUCLEOTIDE SEQUENCE [LARGE SCALE GENOMIC DNA]</scope>
    <source>
        <strain evidence="3 4">WTL</strain>
    </source>
</reference>
<proteinExistence type="predicted"/>
<dbReference type="Gene3D" id="3.40.50.300">
    <property type="entry name" value="P-loop containing nucleotide triphosphate hydrolases"/>
    <property type="match status" value="1"/>
</dbReference>
<dbReference type="AlphaFoldDB" id="A0A0M3QFU6"/>
<dbReference type="PANTHER" id="PTHR35894:SF1">
    <property type="entry name" value="PHOSPHORIBULOKINASE _ URIDINE KINASE FAMILY"/>
    <property type="match status" value="1"/>
</dbReference>
<dbReference type="Pfam" id="PF13401">
    <property type="entry name" value="AAA_22"/>
    <property type="match status" value="1"/>
</dbReference>
<dbReference type="InterPro" id="IPR048809">
    <property type="entry name" value="GspA_C39-like"/>
</dbReference>
<organism evidence="3 4">
    <name type="scientific">Desulfuromonas soudanensis</name>
    <dbReference type="NCBI Taxonomy" id="1603606"/>
    <lineage>
        <taxon>Bacteria</taxon>
        <taxon>Pseudomonadati</taxon>
        <taxon>Thermodesulfobacteriota</taxon>
        <taxon>Desulfuromonadia</taxon>
        <taxon>Desulfuromonadales</taxon>
        <taxon>Desulfuromonadaceae</taxon>
        <taxon>Desulfuromonas</taxon>
    </lineage>
</organism>
<keyword evidence="1" id="KW-0812">Transmembrane</keyword>
<evidence type="ECO:0000259" key="2">
    <source>
        <dbReference type="SMART" id="SM00382"/>
    </source>
</evidence>
<keyword evidence="1" id="KW-0472">Membrane</keyword>
<accession>A0A0M3QFU6</accession>
<dbReference type="PANTHER" id="PTHR35894">
    <property type="entry name" value="GENERAL SECRETION PATHWAY PROTEIN A-RELATED"/>
    <property type="match status" value="1"/>
</dbReference>
<dbReference type="SUPFAM" id="SSF52540">
    <property type="entry name" value="P-loop containing nucleoside triphosphate hydrolases"/>
    <property type="match status" value="1"/>
</dbReference>
<dbReference type="InterPro" id="IPR002477">
    <property type="entry name" value="Peptidoglycan-bd-like"/>
</dbReference>
<dbReference type="InterPro" id="IPR036365">
    <property type="entry name" value="PGBD-like_sf"/>
</dbReference>
<dbReference type="InterPro" id="IPR003593">
    <property type="entry name" value="AAA+_ATPase"/>
</dbReference>
<dbReference type="InterPro" id="IPR049945">
    <property type="entry name" value="AAA_22"/>
</dbReference>
<evidence type="ECO:0000256" key="1">
    <source>
        <dbReference type="SAM" id="Phobius"/>
    </source>
</evidence>
<gene>
    <name evidence="3" type="ORF">DSOUD_1912</name>
</gene>
<dbReference type="OrthoDB" id="9779230at2"/>
<evidence type="ECO:0000313" key="3">
    <source>
        <dbReference type="EMBL" id="ALC16683.1"/>
    </source>
</evidence>
<dbReference type="SUPFAM" id="SSF47090">
    <property type="entry name" value="PGBD-like"/>
    <property type="match status" value="1"/>
</dbReference>
<dbReference type="InterPro" id="IPR052026">
    <property type="entry name" value="ExeA_AAA_ATPase_DNA-bind"/>
</dbReference>
<dbReference type="PATRIC" id="fig|1603606.3.peg.2072"/>
<dbReference type="EMBL" id="CP010802">
    <property type="protein sequence ID" value="ALC16683.1"/>
    <property type="molecule type" value="Genomic_DNA"/>
</dbReference>
<name>A0A0M3QFU6_9BACT</name>